<dbReference type="RefSeq" id="WP_245982925.1">
    <property type="nucleotide sequence ID" value="NZ_FOFT01000004.1"/>
</dbReference>
<reference evidence="3" key="1">
    <citation type="submission" date="2016-10" db="EMBL/GenBank/DDBJ databases">
        <authorList>
            <person name="Varghese N."/>
            <person name="Submissions S."/>
        </authorList>
    </citation>
    <scope>NUCLEOTIDE SEQUENCE [LARGE SCALE GENOMIC DNA]</scope>
    <source>
        <strain evidence="3">CGMCC 4.578</strain>
    </source>
</reference>
<dbReference type="SUPFAM" id="SSF52833">
    <property type="entry name" value="Thioredoxin-like"/>
    <property type="match status" value="1"/>
</dbReference>
<accession>A0A1H9MVM5</accession>
<dbReference type="PANTHER" id="PTHR30041">
    <property type="entry name" value="ARSENATE REDUCTASE"/>
    <property type="match status" value="1"/>
</dbReference>
<dbReference type="Pfam" id="PF03960">
    <property type="entry name" value="ArsC"/>
    <property type="match status" value="1"/>
</dbReference>
<organism evidence="2 3">
    <name type="scientific">Lentzea flaviverrucosa</name>
    <dbReference type="NCBI Taxonomy" id="200379"/>
    <lineage>
        <taxon>Bacteria</taxon>
        <taxon>Bacillati</taxon>
        <taxon>Actinomycetota</taxon>
        <taxon>Actinomycetes</taxon>
        <taxon>Pseudonocardiales</taxon>
        <taxon>Pseudonocardiaceae</taxon>
        <taxon>Lentzea</taxon>
    </lineage>
</organism>
<dbReference type="PROSITE" id="PS51353">
    <property type="entry name" value="ARSC"/>
    <property type="match status" value="1"/>
</dbReference>
<protein>
    <submittedName>
        <fullName evidence="2">Arsenate reductase</fullName>
    </submittedName>
</protein>
<keyword evidence="3" id="KW-1185">Reference proteome</keyword>
<evidence type="ECO:0000313" key="3">
    <source>
        <dbReference type="Proteomes" id="UP000199028"/>
    </source>
</evidence>
<name>A0A1H9MVM5_9PSEU</name>
<evidence type="ECO:0000313" key="2">
    <source>
        <dbReference type="EMBL" id="SER27163.1"/>
    </source>
</evidence>
<dbReference type="PANTHER" id="PTHR30041:SF4">
    <property type="entry name" value="ARSENATE REDUCTASE"/>
    <property type="match status" value="1"/>
</dbReference>
<gene>
    <name evidence="2" type="ORF">SAMN05216195_104512</name>
</gene>
<sequence>MNRMEIWHNPRCSKSRAAKQRLDDEGVDYTERRYLDDAPSAEELDHVLKLLGKEPWEIARTKEAAYPKLLEHDRAKWIAHMVANPSLIERPIIIDGDKARIER</sequence>
<comment type="similarity">
    <text evidence="1">Belongs to the ArsC family.</text>
</comment>
<dbReference type="AlphaFoldDB" id="A0A1H9MVM5"/>
<dbReference type="EMBL" id="FOFT01000004">
    <property type="protein sequence ID" value="SER27163.1"/>
    <property type="molecule type" value="Genomic_DNA"/>
</dbReference>
<proteinExistence type="inferred from homology"/>
<dbReference type="InterPro" id="IPR006660">
    <property type="entry name" value="Arsenate_reductase-like"/>
</dbReference>
<dbReference type="Gene3D" id="3.40.30.10">
    <property type="entry name" value="Glutaredoxin"/>
    <property type="match status" value="1"/>
</dbReference>
<dbReference type="Proteomes" id="UP000199028">
    <property type="component" value="Unassembled WGS sequence"/>
</dbReference>
<evidence type="ECO:0000256" key="1">
    <source>
        <dbReference type="PROSITE-ProRule" id="PRU01282"/>
    </source>
</evidence>
<dbReference type="InterPro" id="IPR036249">
    <property type="entry name" value="Thioredoxin-like_sf"/>
</dbReference>